<evidence type="ECO:0000256" key="4">
    <source>
        <dbReference type="ARBA" id="ARBA00023159"/>
    </source>
</evidence>
<reference evidence="8" key="1">
    <citation type="submission" date="2009-10" db="EMBL/GenBank/DDBJ databases">
        <title>The complete chromosome of Gordonia bronchialis DSM 43247.</title>
        <authorList>
            <consortium name="US DOE Joint Genome Institute (JGI-PGF)"/>
            <person name="Lucas S."/>
            <person name="Copeland A."/>
            <person name="Lapidus A."/>
            <person name="Glavina del Rio T."/>
            <person name="Dalin E."/>
            <person name="Tice H."/>
            <person name="Bruce D."/>
            <person name="Goodwin L."/>
            <person name="Pitluck S."/>
            <person name="Kyrpides N."/>
            <person name="Mavromatis K."/>
            <person name="Ivanova N."/>
            <person name="Ovchinnikova G."/>
            <person name="Saunders E."/>
            <person name="Brettin T."/>
            <person name="Detter J.C."/>
            <person name="Han C."/>
            <person name="Larimer F."/>
            <person name="Land M."/>
            <person name="Hauser L."/>
            <person name="Markowitz V."/>
            <person name="Cheng J.-F."/>
            <person name="Hugenholtz P."/>
            <person name="Woyke T."/>
            <person name="Wu D."/>
            <person name="Jando M."/>
            <person name="Schneider S."/>
            <person name="Goeker M."/>
            <person name="Klenk H.-P."/>
            <person name="Eisen J.A."/>
        </authorList>
    </citation>
    <scope>NUCLEOTIDE SEQUENCE [LARGE SCALE GENOMIC DNA]</scope>
    <source>
        <strain evidence="8">ATCC 25592 / DSM 43247 / BCRC 13721 / JCM 3198 / KCTC 3076 / NBRC 16047 / NCTC 10667</strain>
    </source>
</reference>
<dbReference type="EMBL" id="CP001802">
    <property type="protein sequence ID" value="ACY21435.1"/>
    <property type="molecule type" value="Genomic_DNA"/>
</dbReference>
<protein>
    <submittedName>
        <fullName evidence="7">LysR substrate-binding protein</fullName>
    </submittedName>
</protein>
<dbReference type="InterPro" id="IPR036390">
    <property type="entry name" value="WH_DNA-bd_sf"/>
</dbReference>
<name>D0LBM1_GORB4</name>
<dbReference type="InterPro" id="IPR036388">
    <property type="entry name" value="WH-like_DNA-bd_sf"/>
</dbReference>
<dbReference type="PANTHER" id="PTHR30346">
    <property type="entry name" value="TRANSCRIPTIONAL DUAL REGULATOR HCAR-RELATED"/>
    <property type="match status" value="1"/>
</dbReference>
<evidence type="ECO:0000256" key="5">
    <source>
        <dbReference type="ARBA" id="ARBA00023163"/>
    </source>
</evidence>
<dbReference type="Proteomes" id="UP000001219">
    <property type="component" value="Chromosome"/>
</dbReference>
<dbReference type="Gene3D" id="1.10.10.10">
    <property type="entry name" value="Winged helix-like DNA-binding domain superfamily/Winged helix DNA-binding domain"/>
    <property type="match status" value="1"/>
</dbReference>
<dbReference type="PANTHER" id="PTHR30346:SF29">
    <property type="entry name" value="LYSR SUBSTRATE-BINDING"/>
    <property type="match status" value="1"/>
</dbReference>
<dbReference type="AlphaFoldDB" id="D0LBM1"/>
<organism evidence="7 8">
    <name type="scientific">Gordonia bronchialis (strain ATCC 25592 / DSM 43247 / BCRC 13721 / JCM 3198 / KCTC 3076 / NBRC 16047 / NCTC 10667)</name>
    <name type="common">Rhodococcus bronchialis</name>
    <dbReference type="NCBI Taxonomy" id="526226"/>
    <lineage>
        <taxon>Bacteria</taxon>
        <taxon>Bacillati</taxon>
        <taxon>Actinomycetota</taxon>
        <taxon>Actinomycetes</taxon>
        <taxon>Mycobacteriales</taxon>
        <taxon>Gordoniaceae</taxon>
        <taxon>Gordonia</taxon>
    </lineage>
</organism>
<dbReference type="GO" id="GO:0003700">
    <property type="term" value="F:DNA-binding transcription factor activity"/>
    <property type="evidence" value="ECO:0007669"/>
    <property type="project" value="InterPro"/>
</dbReference>
<dbReference type="GO" id="GO:0032993">
    <property type="term" value="C:protein-DNA complex"/>
    <property type="evidence" value="ECO:0007669"/>
    <property type="project" value="TreeGrafter"/>
</dbReference>
<evidence type="ECO:0000313" key="7">
    <source>
        <dbReference type="EMBL" id="ACY21435.1"/>
    </source>
</evidence>
<dbReference type="STRING" id="526226.Gbro_2187"/>
<sequence length="309" mass="32777">MRSVVSIRVLVALDGAESFSAAAAALGITQSAVSQHVATLERHVGLELVTRGSRPVELTRAGRVLAEHGAAVADRLSEAQRDLDALAGRHHRHLRVGGFPTALATFVPRAIRQVAAAVPDARIDIVDDHLQGLLPRLLERRLDVCLVFDDPSAPTLPGADRGIELTTLFTDSYRLLVPGGHRLAKRAAAPRLTELADERWVGGTPSSTWFSITRTACRAVGFEPNVALTSDDYLAVQSFVAAGLGIAVVPGLVAARRIPGVVARELSGGAPARVVGVARPMSAFRPHASDAMIEALRAATVRFGTDRRT</sequence>
<gene>
    <name evidence="7" type="ordered locus">Gbro_2187</name>
</gene>
<evidence type="ECO:0000256" key="2">
    <source>
        <dbReference type="ARBA" id="ARBA00023015"/>
    </source>
</evidence>
<keyword evidence="2" id="KW-0805">Transcription regulation</keyword>
<dbReference type="Pfam" id="PF03466">
    <property type="entry name" value="LysR_substrate"/>
    <property type="match status" value="1"/>
</dbReference>
<dbReference type="RefSeq" id="WP_012833990.1">
    <property type="nucleotide sequence ID" value="NC_013441.1"/>
</dbReference>
<dbReference type="GO" id="GO:0003677">
    <property type="term" value="F:DNA binding"/>
    <property type="evidence" value="ECO:0007669"/>
    <property type="project" value="UniProtKB-KW"/>
</dbReference>
<comment type="similarity">
    <text evidence="1">Belongs to the LysR transcriptional regulatory family.</text>
</comment>
<dbReference type="eggNOG" id="COG0583">
    <property type="taxonomic scope" value="Bacteria"/>
</dbReference>
<dbReference type="Pfam" id="PF00126">
    <property type="entry name" value="HTH_1"/>
    <property type="match status" value="1"/>
</dbReference>
<reference evidence="7 8" key="2">
    <citation type="journal article" date="2010" name="Stand. Genomic Sci.">
        <title>Complete genome sequence of Gordonia bronchialis type strain (3410).</title>
        <authorList>
            <person name="Ivanova N."/>
            <person name="Sikorski J."/>
            <person name="Jando M."/>
            <person name="Lapidus A."/>
            <person name="Nolan M."/>
            <person name="Lucas S."/>
            <person name="Del Rio T.G."/>
            <person name="Tice H."/>
            <person name="Copeland A."/>
            <person name="Cheng J.F."/>
            <person name="Chen F."/>
            <person name="Bruce D."/>
            <person name="Goodwin L."/>
            <person name="Pitluck S."/>
            <person name="Mavromatis K."/>
            <person name="Ovchinnikova G."/>
            <person name="Pati A."/>
            <person name="Chen A."/>
            <person name="Palaniappan K."/>
            <person name="Land M."/>
            <person name="Hauser L."/>
            <person name="Chang Y.J."/>
            <person name="Jeffries C.D."/>
            <person name="Chain P."/>
            <person name="Saunders E."/>
            <person name="Han C."/>
            <person name="Detter J.C."/>
            <person name="Brettin T."/>
            <person name="Rohde M."/>
            <person name="Goker M."/>
            <person name="Bristow J."/>
            <person name="Eisen J.A."/>
            <person name="Markowitz V."/>
            <person name="Hugenholtz P."/>
            <person name="Klenk H.P."/>
            <person name="Kyrpides N.C."/>
        </authorList>
    </citation>
    <scope>NUCLEOTIDE SEQUENCE [LARGE SCALE GENOMIC DNA]</scope>
    <source>
        <strain evidence="8">ATCC 25592 / DSM 43247 / BCRC 13721 / JCM 3198 / KCTC 3076 / NBRC 16047 / NCTC 10667</strain>
    </source>
</reference>
<dbReference type="KEGG" id="gbr:Gbro_2187"/>
<proteinExistence type="inferred from homology"/>
<evidence type="ECO:0000256" key="3">
    <source>
        <dbReference type="ARBA" id="ARBA00023125"/>
    </source>
</evidence>
<dbReference type="HOGENOM" id="CLU_039613_6_0_11"/>
<dbReference type="InterPro" id="IPR005119">
    <property type="entry name" value="LysR_subst-bd"/>
</dbReference>
<keyword evidence="8" id="KW-1185">Reference proteome</keyword>
<evidence type="ECO:0000259" key="6">
    <source>
        <dbReference type="PROSITE" id="PS50931"/>
    </source>
</evidence>
<accession>D0LBM1</accession>
<evidence type="ECO:0000313" key="8">
    <source>
        <dbReference type="Proteomes" id="UP000001219"/>
    </source>
</evidence>
<keyword evidence="5" id="KW-0804">Transcription</keyword>
<dbReference type="InterPro" id="IPR000847">
    <property type="entry name" value="LysR_HTH_N"/>
</dbReference>
<dbReference type="SUPFAM" id="SSF53850">
    <property type="entry name" value="Periplasmic binding protein-like II"/>
    <property type="match status" value="1"/>
</dbReference>
<dbReference type="PRINTS" id="PR00039">
    <property type="entry name" value="HTHLYSR"/>
</dbReference>
<keyword evidence="3" id="KW-0238">DNA-binding</keyword>
<dbReference type="SUPFAM" id="SSF46785">
    <property type="entry name" value="Winged helix' DNA-binding domain"/>
    <property type="match status" value="1"/>
</dbReference>
<dbReference type="Gene3D" id="3.40.190.290">
    <property type="match status" value="1"/>
</dbReference>
<evidence type="ECO:0000256" key="1">
    <source>
        <dbReference type="ARBA" id="ARBA00009437"/>
    </source>
</evidence>
<dbReference type="PROSITE" id="PS50931">
    <property type="entry name" value="HTH_LYSR"/>
    <property type="match status" value="1"/>
</dbReference>
<keyword evidence="4" id="KW-0010">Activator</keyword>
<feature type="domain" description="HTH lysR-type" evidence="6">
    <location>
        <begin position="7"/>
        <end position="59"/>
    </location>
</feature>